<evidence type="ECO:0000256" key="2">
    <source>
        <dbReference type="SAM" id="Coils"/>
    </source>
</evidence>
<feature type="region of interest" description="Disordered" evidence="3">
    <location>
        <begin position="364"/>
        <end position="426"/>
    </location>
</feature>
<feature type="compositionally biased region" description="Basic and acidic residues" evidence="3">
    <location>
        <begin position="123"/>
        <end position="133"/>
    </location>
</feature>
<keyword evidence="6" id="KW-1185">Reference proteome</keyword>
<keyword evidence="1" id="KW-0862">Zinc</keyword>
<evidence type="ECO:0000256" key="3">
    <source>
        <dbReference type="SAM" id="MobiDB-lite"/>
    </source>
</evidence>
<feature type="coiled-coil region" evidence="2">
    <location>
        <begin position="761"/>
        <end position="788"/>
    </location>
</feature>
<dbReference type="SUPFAM" id="SSF57850">
    <property type="entry name" value="RING/U-box"/>
    <property type="match status" value="1"/>
</dbReference>
<gene>
    <name evidence="5" type="ORF">COLO4_19220</name>
</gene>
<feature type="region of interest" description="Disordered" evidence="3">
    <location>
        <begin position="97"/>
        <end position="175"/>
    </location>
</feature>
<comment type="caution">
    <text evidence="5">The sequence shown here is derived from an EMBL/GenBank/DDBJ whole genome shotgun (WGS) entry which is preliminary data.</text>
</comment>
<evidence type="ECO:0000259" key="4">
    <source>
        <dbReference type="PROSITE" id="PS50089"/>
    </source>
</evidence>
<feature type="compositionally biased region" description="Polar residues" evidence="3">
    <location>
        <begin position="153"/>
        <end position="167"/>
    </location>
</feature>
<reference evidence="6" key="1">
    <citation type="submission" date="2013-09" db="EMBL/GenBank/DDBJ databases">
        <title>Corchorus olitorius genome sequencing.</title>
        <authorList>
            <person name="Alam M."/>
            <person name="Haque M.S."/>
            <person name="Islam M.S."/>
            <person name="Emdad E.M."/>
            <person name="Islam M.M."/>
            <person name="Ahmed B."/>
            <person name="Halim A."/>
            <person name="Hossen Q.M.M."/>
            <person name="Hossain M.Z."/>
            <person name="Ahmed R."/>
            <person name="Khan M.M."/>
            <person name="Islam R."/>
            <person name="Rashid M.M."/>
            <person name="Khan S.A."/>
            <person name="Rahman M.S."/>
            <person name="Alam M."/>
            <person name="Yahiya A.S."/>
            <person name="Khan M.S."/>
            <person name="Azam M.S."/>
            <person name="Haque T."/>
            <person name="Lashkar M.Z.H."/>
            <person name="Akhand A.I."/>
            <person name="Morshed G."/>
            <person name="Roy S."/>
            <person name="Uddin K.S."/>
            <person name="Rabeya T."/>
            <person name="Hossain A.S."/>
            <person name="Chowdhury A."/>
            <person name="Snigdha A.R."/>
            <person name="Mortoza M.S."/>
            <person name="Matin S.A."/>
            <person name="Hoque S.M.E."/>
            <person name="Islam M.K."/>
            <person name="Roy D.K."/>
            <person name="Haider R."/>
            <person name="Moosa M.M."/>
            <person name="Elias S.M."/>
            <person name="Hasan A.M."/>
            <person name="Jahan S."/>
            <person name="Shafiuddin M."/>
            <person name="Mahmood N."/>
            <person name="Shommy N.S."/>
        </authorList>
    </citation>
    <scope>NUCLEOTIDE SEQUENCE [LARGE SCALE GENOMIC DNA]</scope>
    <source>
        <strain evidence="6">cv. O-4</strain>
    </source>
</reference>
<feature type="compositionally biased region" description="Basic and acidic residues" evidence="3">
    <location>
        <begin position="97"/>
        <end position="116"/>
    </location>
</feature>
<proteinExistence type="predicted"/>
<organism evidence="5 6">
    <name type="scientific">Corchorus olitorius</name>
    <dbReference type="NCBI Taxonomy" id="93759"/>
    <lineage>
        <taxon>Eukaryota</taxon>
        <taxon>Viridiplantae</taxon>
        <taxon>Streptophyta</taxon>
        <taxon>Embryophyta</taxon>
        <taxon>Tracheophyta</taxon>
        <taxon>Spermatophyta</taxon>
        <taxon>Magnoliopsida</taxon>
        <taxon>eudicotyledons</taxon>
        <taxon>Gunneridae</taxon>
        <taxon>Pentapetalae</taxon>
        <taxon>rosids</taxon>
        <taxon>malvids</taxon>
        <taxon>Malvales</taxon>
        <taxon>Malvaceae</taxon>
        <taxon>Grewioideae</taxon>
        <taxon>Apeibeae</taxon>
        <taxon>Corchorus</taxon>
    </lineage>
</organism>
<dbReference type="GO" id="GO:0008270">
    <property type="term" value="F:zinc ion binding"/>
    <property type="evidence" value="ECO:0007669"/>
    <property type="project" value="UniProtKB-KW"/>
</dbReference>
<feature type="compositionally biased region" description="Basic and acidic residues" evidence="3">
    <location>
        <begin position="513"/>
        <end position="526"/>
    </location>
</feature>
<dbReference type="OrthoDB" id="6078042at2759"/>
<dbReference type="STRING" id="93759.A0A1R3J657"/>
<dbReference type="EMBL" id="AWUE01016561">
    <property type="protein sequence ID" value="OMO90345.1"/>
    <property type="molecule type" value="Genomic_DNA"/>
</dbReference>
<evidence type="ECO:0000256" key="1">
    <source>
        <dbReference type="PROSITE-ProRule" id="PRU00175"/>
    </source>
</evidence>
<evidence type="ECO:0000313" key="5">
    <source>
        <dbReference type="EMBL" id="OMO90345.1"/>
    </source>
</evidence>
<feature type="compositionally biased region" description="Polar residues" evidence="3">
    <location>
        <begin position="684"/>
        <end position="697"/>
    </location>
</feature>
<feature type="compositionally biased region" description="Polar residues" evidence="3">
    <location>
        <begin position="527"/>
        <end position="552"/>
    </location>
</feature>
<protein>
    <submittedName>
        <fullName evidence="5">Zinc finger, RING/FYVE/PHD-type</fullName>
    </submittedName>
</protein>
<keyword evidence="1" id="KW-0479">Metal-binding</keyword>
<keyword evidence="2" id="KW-0175">Coiled coil</keyword>
<feature type="compositionally biased region" description="Pro residues" evidence="3">
    <location>
        <begin position="722"/>
        <end position="733"/>
    </location>
</feature>
<feature type="compositionally biased region" description="Acidic residues" evidence="3">
    <location>
        <begin position="556"/>
        <end position="566"/>
    </location>
</feature>
<dbReference type="Gene3D" id="3.30.40.10">
    <property type="entry name" value="Zinc/RING finger domain, C3HC4 (zinc finger)"/>
    <property type="match status" value="1"/>
</dbReference>
<accession>A0A1R3J657</accession>
<dbReference type="Proteomes" id="UP000187203">
    <property type="component" value="Unassembled WGS sequence"/>
</dbReference>
<dbReference type="PANTHER" id="PTHR46519:SF3">
    <property type="entry name" value="RING_U-BOX SUPERFAMILY PROTEIN"/>
    <property type="match status" value="1"/>
</dbReference>
<feature type="domain" description="RING-type" evidence="4">
    <location>
        <begin position="833"/>
        <end position="872"/>
    </location>
</feature>
<dbReference type="PANTHER" id="PTHR46519">
    <property type="entry name" value="RING/U-BOX SUPERFAMILY PROTEIN"/>
    <property type="match status" value="1"/>
</dbReference>
<dbReference type="Pfam" id="PF13920">
    <property type="entry name" value="zf-C3HC4_3"/>
    <property type="match status" value="1"/>
</dbReference>
<feature type="compositionally biased region" description="Basic and acidic residues" evidence="3">
    <location>
        <begin position="704"/>
        <end position="714"/>
    </location>
</feature>
<dbReference type="InterPro" id="IPR001841">
    <property type="entry name" value="Znf_RING"/>
</dbReference>
<feature type="compositionally biased region" description="Low complexity" evidence="3">
    <location>
        <begin position="373"/>
        <end position="397"/>
    </location>
</feature>
<feature type="region of interest" description="Disordered" evidence="3">
    <location>
        <begin position="684"/>
        <end position="736"/>
    </location>
</feature>
<keyword evidence="1" id="KW-0863">Zinc-finger</keyword>
<name>A0A1R3J657_9ROSI</name>
<dbReference type="CDD" id="cd16647">
    <property type="entry name" value="mRING-HC-C3HC5_NEU1"/>
    <property type="match status" value="1"/>
</dbReference>
<evidence type="ECO:0000313" key="6">
    <source>
        <dbReference type="Proteomes" id="UP000187203"/>
    </source>
</evidence>
<dbReference type="PROSITE" id="PS50089">
    <property type="entry name" value="ZF_RING_2"/>
    <property type="match status" value="1"/>
</dbReference>
<dbReference type="InterPro" id="IPR013083">
    <property type="entry name" value="Znf_RING/FYVE/PHD"/>
</dbReference>
<feature type="region of interest" description="Disordered" evidence="3">
    <location>
        <begin position="498"/>
        <end position="568"/>
    </location>
</feature>
<sequence length="885" mass="100190">MSLRKLNPEECFNLLMKIASDVDDCDGDAVADKLLCRDGLKGFDWINMAIAGLHNVSVLDNSFLRESQSQASRRRGNGSTRASSLLQMWRELEDEHVVSHAQERSSDRMLHQRSDDLSMTDISDSRNSEHSGISEDASVSENEFGQWSPDRFGSQNGSEDPSNFNFEHSSDLGEGERERVRQIFREWMNCGGRERTSNVSRRNNGSRAQWLGETEQERVRVIREWVQMNSQQRGACVDSREEQAADGGGQIERVLDGLVVNQNEGRTEHVRRGIRKLCGRQALLDMLKKAERERQTELQGLLEHRAVSNFAHRNRIQSLLRGRFLRNDRIAEGGRSTSIAASELGLLREKQTVSGLREGFLSRLDNSGCGPASSNRSDTSSNTDTNGNRNEQNQVNNSHEAIGGLNDQSEHENEETDNQRYLNGRTDLEGRIVEDISWQETSARVEEWQEQVSESVVRDWQWSGSVQSDERGDVLGQVLDGDWHDNLGNESSVETLQNDAAEHSDPQEIGEASYDHSRLDVDRRTSESANDTENLESNHVQNIDEQESASQVEQWHEEDQENEEADWQGASVEYDDLVDGNEESSDMHLLDGQNGDGGYDHMQEAVDARHDDVGLHETTRSWLEGSSNPRTETFYFPDDDNVYSMELRELVSRRSVSTLLRSGFRESLDQLIQSYVERQNNASVDWELNETSPTPASLEQDLEQQSRDQNEGHADAVASPPLALPSPRMPPTQPLWDQDSHHYNWAQHDVHQRFGIEWDIVNDMRIDMARLQQRMNNMQRMLEACMDMQLELQRSIRQEVSAALNRSAGSQGAIDDSLPRDASNWDNVRKGICCICCEGNIDSLLYRCGHMCTCSKCANELVQGGGKCPMCRAPVVEVIRAYSIL</sequence>
<dbReference type="AlphaFoldDB" id="A0A1R3J657"/>